<evidence type="ECO:0000313" key="2">
    <source>
        <dbReference type="Proteomes" id="UP000823775"/>
    </source>
</evidence>
<proteinExistence type="predicted"/>
<keyword evidence="2" id="KW-1185">Reference proteome</keyword>
<organism evidence="1 2">
    <name type="scientific">Datura stramonium</name>
    <name type="common">Jimsonweed</name>
    <name type="synonym">Common thornapple</name>
    <dbReference type="NCBI Taxonomy" id="4076"/>
    <lineage>
        <taxon>Eukaryota</taxon>
        <taxon>Viridiplantae</taxon>
        <taxon>Streptophyta</taxon>
        <taxon>Embryophyta</taxon>
        <taxon>Tracheophyta</taxon>
        <taxon>Spermatophyta</taxon>
        <taxon>Magnoliopsida</taxon>
        <taxon>eudicotyledons</taxon>
        <taxon>Gunneridae</taxon>
        <taxon>Pentapetalae</taxon>
        <taxon>asterids</taxon>
        <taxon>lamiids</taxon>
        <taxon>Solanales</taxon>
        <taxon>Solanaceae</taxon>
        <taxon>Solanoideae</taxon>
        <taxon>Datureae</taxon>
        <taxon>Datura</taxon>
    </lineage>
</organism>
<sequence length="84" mass="9719">MSLWVFVAPKFQPTKGGAQRRNERPEPIYHLWDEASESEEEVQEIGAKGSNLAYRTRFTVRQQAIVPSMMRKMNLHKIDLAEMG</sequence>
<dbReference type="Proteomes" id="UP000823775">
    <property type="component" value="Unassembled WGS sequence"/>
</dbReference>
<reference evidence="1 2" key="1">
    <citation type="journal article" date="2021" name="BMC Genomics">
        <title>Datura genome reveals duplications of psychoactive alkaloid biosynthetic genes and high mutation rate following tissue culture.</title>
        <authorList>
            <person name="Rajewski A."/>
            <person name="Carter-House D."/>
            <person name="Stajich J."/>
            <person name="Litt A."/>
        </authorList>
    </citation>
    <scope>NUCLEOTIDE SEQUENCE [LARGE SCALE GENOMIC DNA]</scope>
    <source>
        <strain evidence="1">AR-01</strain>
    </source>
</reference>
<evidence type="ECO:0000313" key="1">
    <source>
        <dbReference type="EMBL" id="MCD7473254.1"/>
    </source>
</evidence>
<comment type="caution">
    <text evidence="1">The sequence shown here is derived from an EMBL/GenBank/DDBJ whole genome shotgun (WGS) entry which is preliminary data.</text>
</comment>
<dbReference type="EMBL" id="JACEIK010001947">
    <property type="protein sequence ID" value="MCD7473254.1"/>
    <property type="molecule type" value="Genomic_DNA"/>
</dbReference>
<gene>
    <name evidence="1" type="ORF">HAX54_014984</name>
</gene>
<accession>A0ABS8TQW4</accession>
<protein>
    <submittedName>
        <fullName evidence="1">Uncharacterized protein</fullName>
    </submittedName>
</protein>
<name>A0ABS8TQW4_DATST</name>